<proteinExistence type="predicted"/>
<comment type="caution">
    <text evidence="2">The sequence shown here is derived from an EMBL/GenBank/DDBJ whole genome shotgun (WGS) entry which is preliminary data.</text>
</comment>
<protein>
    <submittedName>
        <fullName evidence="2">Uncharacterized protein</fullName>
    </submittedName>
</protein>
<organism evidence="2 4">
    <name type="scientific">Labedella gwakjiensis</name>
    <dbReference type="NCBI Taxonomy" id="390269"/>
    <lineage>
        <taxon>Bacteria</taxon>
        <taxon>Bacillati</taxon>
        <taxon>Actinomycetota</taxon>
        <taxon>Actinomycetes</taxon>
        <taxon>Micrococcales</taxon>
        <taxon>Microbacteriaceae</taxon>
        <taxon>Labedella</taxon>
    </lineage>
</organism>
<reference evidence="3 5" key="2">
    <citation type="submission" date="2018-12" db="EMBL/GenBank/DDBJ databases">
        <authorList>
            <person name="hu s."/>
            <person name="Xu Y."/>
            <person name="Xu B."/>
            <person name="Li F."/>
        </authorList>
    </citation>
    <scope>NUCLEOTIDE SEQUENCE [LARGE SCALE GENOMIC DNA]</scope>
    <source>
        <strain evidence="3 5">KSW2-17</strain>
    </source>
</reference>
<dbReference type="Proteomes" id="UP000241203">
    <property type="component" value="Unassembled WGS sequence"/>
</dbReference>
<dbReference type="RefSeq" id="WP_106562878.1">
    <property type="nucleotide sequence ID" value="NZ_PYAU01000001.1"/>
</dbReference>
<gene>
    <name evidence="2" type="ORF">CLV49_1383</name>
    <name evidence="3" type="ORF">ELQ93_12280</name>
</gene>
<evidence type="ECO:0000313" key="5">
    <source>
        <dbReference type="Proteomes" id="UP000268291"/>
    </source>
</evidence>
<name>A0A2P8GUZ4_9MICO</name>
<evidence type="ECO:0000313" key="3">
    <source>
        <dbReference type="EMBL" id="RUQ87640.1"/>
    </source>
</evidence>
<dbReference type="EMBL" id="RZGY01000001">
    <property type="protein sequence ID" value="RUQ87640.1"/>
    <property type="molecule type" value="Genomic_DNA"/>
</dbReference>
<sequence length="234" mass="24470">MNDTWNDGTAPTGARPSAAGVDARSVAVVAGAVGLAAGAIGTAVVVNAPRIREWWNARAIPVIHSAQRTVLRRDDPADPAADASVILTRSTLRAFSRRVDVAVTRSRTDAATGGAADLVDLLLAASIIADRMRTRSENDLTAEEHLPELTAAMERLASDPVVDAVNGALSVGGGPVAAETRAIFSHVFDGGHLHDGRYVPVRIDRVAAALRVSRSAIPLSHRADGATGDPRHRH</sequence>
<dbReference type="AlphaFoldDB" id="A0A2P8GUZ4"/>
<feature type="transmembrane region" description="Helical" evidence="1">
    <location>
        <begin position="26"/>
        <end position="48"/>
    </location>
</feature>
<dbReference type="Proteomes" id="UP000268291">
    <property type="component" value="Unassembled WGS sequence"/>
</dbReference>
<accession>A0A2P8GUZ4</accession>
<evidence type="ECO:0000313" key="2">
    <source>
        <dbReference type="EMBL" id="PSL37776.1"/>
    </source>
</evidence>
<keyword evidence="1" id="KW-0812">Transmembrane</keyword>
<keyword evidence="1" id="KW-1133">Transmembrane helix</keyword>
<evidence type="ECO:0000256" key="1">
    <source>
        <dbReference type="SAM" id="Phobius"/>
    </source>
</evidence>
<evidence type="ECO:0000313" key="4">
    <source>
        <dbReference type="Proteomes" id="UP000241203"/>
    </source>
</evidence>
<keyword evidence="5" id="KW-1185">Reference proteome</keyword>
<reference evidence="2 4" key="1">
    <citation type="submission" date="2018-03" db="EMBL/GenBank/DDBJ databases">
        <title>Genomic Encyclopedia of Archaeal and Bacterial Type Strains, Phase II (KMG-II): from individual species to whole genera.</title>
        <authorList>
            <person name="Goeker M."/>
        </authorList>
    </citation>
    <scope>NUCLEOTIDE SEQUENCE [LARGE SCALE GENOMIC DNA]</scope>
    <source>
        <strain evidence="2 4">DSM 21548</strain>
    </source>
</reference>
<dbReference type="EMBL" id="PYAU01000001">
    <property type="protein sequence ID" value="PSL37776.1"/>
    <property type="molecule type" value="Genomic_DNA"/>
</dbReference>
<keyword evidence="1" id="KW-0472">Membrane</keyword>